<dbReference type="EMBL" id="MZ326857">
    <property type="protein sequence ID" value="QYW01898.1"/>
    <property type="molecule type" value="Genomic_DNA"/>
</dbReference>
<protein>
    <submittedName>
        <fullName evidence="2">Uncharacterized protein</fullName>
    </submittedName>
</protein>
<sequence>MPSWTTPLPNYARVHKKSPQPKFNNGGSKMVQFELVNEISETDQAHLLIFVLNGQNIGRWLPKSQIKIPFADVVEIPRWLVDRIEEEVKSYGQTDK</sequence>
<evidence type="ECO:0000313" key="3">
    <source>
        <dbReference type="Proteomes" id="UP000827904"/>
    </source>
</evidence>
<reference evidence="2 3" key="1">
    <citation type="submission" date="2021-06" db="EMBL/GenBank/DDBJ databases">
        <title>Complete genome sequence of Stenotrophomonas maltophilia phage Piffle.</title>
        <authorList>
            <person name="Kirchhoff M."/>
            <person name="Ortega C."/>
            <person name="Clark J."/>
            <person name="Liu M."/>
            <person name="Burrowes B."/>
        </authorList>
    </citation>
    <scope>NUCLEOTIDE SEQUENCE [LARGE SCALE GENOMIC DNA]</scope>
</reference>
<accession>A0AAE7WP89</accession>
<proteinExistence type="predicted"/>
<feature type="region of interest" description="Disordered" evidence="1">
    <location>
        <begin position="1"/>
        <end position="26"/>
    </location>
</feature>
<evidence type="ECO:0000313" key="2">
    <source>
        <dbReference type="EMBL" id="QYW01898.1"/>
    </source>
</evidence>
<dbReference type="Proteomes" id="UP000827904">
    <property type="component" value="Segment"/>
</dbReference>
<name>A0AAE7WP89_9CAUD</name>
<evidence type="ECO:0000256" key="1">
    <source>
        <dbReference type="SAM" id="MobiDB-lite"/>
    </source>
</evidence>
<organism evidence="2 3">
    <name type="scientific">Stenotrophomonas phage Piffle</name>
    <dbReference type="NCBI Taxonomy" id="2859656"/>
    <lineage>
        <taxon>Viruses</taxon>
        <taxon>Duplodnaviria</taxon>
        <taxon>Heunggongvirae</taxon>
        <taxon>Uroviricota</taxon>
        <taxon>Caudoviricetes</taxon>
        <taxon>Schitoviridae</taxon>
        <taxon>Pokkenvirus</taxon>
        <taxon>Pokkenvirus piffle</taxon>
    </lineage>
</organism>
<keyword evidence="3" id="KW-1185">Reference proteome</keyword>
<gene>
    <name evidence="2" type="ORF">CPT_Piffle_044</name>
</gene>